<organism evidence="1 2">
    <name type="scientific">Eiseniibacteriota bacterium</name>
    <dbReference type="NCBI Taxonomy" id="2212470"/>
    <lineage>
        <taxon>Bacteria</taxon>
        <taxon>Candidatus Eiseniibacteriota</taxon>
    </lineage>
</organism>
<dbReference type="AlphaFoldDB" id="A0A538SII1"/>
<dbReference type="Proteomes" id="UP000320184">
    <property type="component" value="Unassembled WGS sequence"/>
</dbReference>
<comment type="caution">
    <text evidence="1">The sequence shown here is derived from an EMBL/GenBank/DDBJ whole genome shotgun (WGS) entry which is preliminary data.</text>
</comment>
<name>A0A538SII1_UNCEI</name>
<proteinExistence type="predicted"/>
<accession>A0A538SII1</accession>
<sequence>MVEISIEGTSAVFTVRGMDKLWALRSHLEIPLEHIRDVHTDSSPKMGWFQGLKVAGTSIPNVFRAGTFYQDGGWVFWDVLRPENCIVVELRDERFQRLVVEVEDPAAAVQLLRQVLTASPGH</sequence>
<evidence type="ECO:0008006" key="3">
    <source>
        <dbReference type="Google" id="ProtNLM"/>
    </source>
</evidence>
<protein>
    <recommendedName>
        <fullName evidence="3">Bacterial Pleckstrin homology domain-containing protein</fullName>
    </recommendedName>
</protein>
<evidence type="ECO:0000313" key="1">
    <source>
        <dbReference type="EMBL" id="TMQ51180.1"/>
    </source>
</evidence>
<dbReference type="EMBL" id="VBOT01000079">
    <property type="protein sequence ID" value="TMQ51180.1"/>
    <property type="molecule type" value="Genomic_DNA"/>
</dbReference>
<evidence type="ECO:0000313" key="2">
    <source>
        <dbReference type="Proteomes" id="UP000320184"/>
    </source>
</evidence>
<gene>
    <name evidence="1" type="ORF">E6K73_06555</name>
</gene>
<reference evidence="1 2" key="1">
    <citation type="journal article" date="2019" name="Nat. Microbiol.">
        <title>Mediterranean grassland soil C-N compound turnover is dependent on rainfall and depth, and is mediated by genomically divergent microorganisms.</title>
        <authorList>
            <person name="Diamond S."/>
            <person name="Andeer P.F."/>
            <person name="Li Z."/>
            <person name="Crits-Christoph A."/>
            <person name="Burstein D."/>
            <person name="Anantharaman K."/>
            <person name="Lane K.R."/>
            <person name="Thomas B.C."/>
            <person name="Pan C."/>
            <person name="Northen T.R."/>
            <person name="Banfield J.F."/>
        </authorList>
    </citation>
    <scope>NUCLEOTIDE SEQUENCE [LARGE SCALE GENOMIC DNA]</scope>
    <source>
        <strain evidence="1">WS_3</strain>
    </source>
</reference>